<name>A0AAE0M0B7_9PEZI</name>
<reference evidence="2" key="1">
    <citation type="journal article" date="2023" name="Mol. Phylogenet. Evol.">
        <title>Genome-scale phylogeny and comparative genomics of the fungal order Sordariales.</title>
        <authorList>
            <person name="Hensen N."/>
            <person name="Bonometti L."/>
            <person name="Westerberg I."/>
            <person name="Brannstrom I.O."/>
            <person name="Guillou S."/>
            <person name="Cros-Aarteil S."/>
            <person name="Calhoun S."/>
            <person name="Haridas S."/>
            <person name="Kuo A."/>
            <person name="Mondo S."/>
            <person name="Pangilinan J."/>
            <person name="Riley R."/>
            <person name="LaButti K."/>
            <person name="Andreopoulos B."/>
            <person name="Lipzen A."/>
            <person name="Chen C."/>
            <person name="Yan M."/>
            <person name="Daum C."/>
            <person name="Ng V."/>
            <person name="Clum A."/>
            <person name="Steindorff A."/>
            <person name="Ohm R.A."/>
            <person name="Martin F."/>
            <person name="Silar P."/>
            <person name="Natvig D.O."/>
            <person name="Lalanne C."/>
            <person name="Gautier V."/>
            <person name="Ament-Velasquez S.L."/>
            <person name="Kruys A."/>
            <person name="Hutchinson M.I."/>
            <person name="Powell A.J."/>
            <person name="Barry K."/>
            <person name="Miller A.N."/>
            <person name="Grigoriev I.V."/>
            <person name="Debuchy R."/>
            <person name="Gladieux P."/>
            <person name="Hiltunen Thoren M."/>
            <person name="Johannesson H."/>
        </authorList>
    </citation>
    <scope>NUCLEOTIDE SEQUENCE</scope>
    <source>
        <strain evidence="2">CBS 118394</strain>
    </source>
</reference>
<keyword evidence="3" id="KW-1185">Reference proteome</keyword>
<comment type="caution">
    <text evidence="2">The sequence shown here is derived from an EMBL/GenBank/DDBJ whole genome shotgun (WGS) entry which is preliminary data.</text>
</comment>
<proteinExistence type="predicted"/>
<feature type="compositionally biased region" description="Polar residues" evidence="1">
    <location>
        <begin position="606"/>
        <end position="617"/>
    </location>
</feature>
<evidence type="ECO:0000256" key="1">
    <source>
        <dbReference type="SAM" id="MobiDB-lite"/>
    </source>
</evidence>
<feature type="compositionally biased region" description="Low complexity" evidence="1">
    <location>
        <begin position="641"/>
        <end position="653"/>
    </location>
</feature>
<dbReference type="AlphaFoldDB" id="A0AAE0M0B7"/>
<dbReference type="Proteomes" id="UP001283341">
    <property type="component" value="Unassembled WGS sequence"/>
</dbReference>
<feature type="compositionally biased region" description="Low complexity" evidence="1">
    <location>
        <begin position="535"/>
        <end position="549"/>
    </location>
</feature>
<protein>
    <submittedName>
        <fullName evidence="2">Uncharacterized protein</fullName>
    </submittedName>
</protein>
<feature type="region of interest" description="Disordered" evidence="1">
    <location>
        <begin position="533"/>
        <end position="673"/>
    </location>
</feature>
<feature type="compositionally biased region" description="Polar residues" evidence="1">
    <location>
        <begin position="624"/>
        <end position="640"/>
    </location>
</feature>
<feature type="compositionally biased region" description="Low complexity" evidence="1">
    <location>
        <begin position="577"/>
        <end position="595"/>
    </location>
</feature>
<evidence type="ECO:0000313" key="3">
    <source>
        <dbReference type="Proteomes" id="UP001283341"/>
    </source>
</evidence>
<organism evidence="2 3">
    <name type="scientific">Apodospora peruviana</name>
    <dbReference type="NCBI Taxonomy" id="516989"/>
    <lineage>
        <taxon>Eukaryota</taxon>
        <taxon>Fungi</taxon>
        <taxon>Dikarya</taxon>
        <taxon>Ascomycota</taxon>
        <taxon>Pezizomycotina</taxon>
        <taxon>Sordariomycetes</taxon>
        <taxon>Sordariomycetidae</taxon>
        <taxon>Sordariales</taxon>
        <taxon>Lasiosphaeriaceae</taxon>
        <taxon>Apodospora</taxon>
    </lineage>
</organism>
<reference evidence="2" key="2">
    <citation type="submission" date="2023-06" db="EMBL/GenBank/DDBJ databases">
        <authorList>
            <consortium name="Lawrence Berkeley National Laboratory"/>
            <person name="Haridas S."/>
            <person name="Hensen N."/>
            <person name="Bonometti L."/>
            <person name="Westerberg I."/>
            <person name="Brannstrom I.O."/>
            <person name="Guillou S."/>
            <person name="Cros-Aarteil S."/>
            <person name="Calhoun S."/>
            <person name="Kuo A."/>
            <person name="Mondo S."/>
            <person name="Pangilinan J."/>
            <person name="Riley R."/>
            <person name="Labutti K."/>
            <person name="Andreopoulos B."/>
            <person name="Lipzen A."/>
            <person name="Chen C."/>
            <person name="Yanf M."/>
            <person name="Daum C."/>
            <person name="Ng V."/>
            <person name="Clum A."/>
            <person name="Steindorff A."/>
            <person name="Ohm R."/>
            <person name="Martin F."/>
            <person name="Silar P."/>
            <person name="Natvig D."/>
            <person name="Lalanne C."/>
            <person name="Gautier V."/>
            <person name="Ament-Velasquez S.L."/>
            <person name="Kruys A."/>
            <person name="Hutchinson M.I."/>
            <person name="Powell A.J."/>
            <person name="Barry K."/>
            <person name="Miller A.N."/>
            <person name="Grigoriev I.V."/>
            <person name="Debuchy R."/>
            <person name="Gladieux P."/>
            <person name="Thoren M.H."/>
            <person name="Johannesson H."/>
        </authorList>
    </citation>
    <scope>NUCLEOTIDE SEQUENCE</scope>
    <source>
        <strain evidence="2">CBS 118394</strain>
    </source>
</reference>
<accession>A0AAE0M0B7</accession>
<sequence>MAAPQAGDIIKFAELAWKVFEYGWTREYNASNSPLRHKTSRAYVARTWILTDSTDRQYMEFGGDVRNLAESLEQLSSVIARANDAFRNHGLLPPANLGWAWDEETLREIIGDYEATLNECIRLLDDNRSYMATTGPTQNVVWNMFVQPNVEILRKRILFHSSKIQQVLRPFEIDLRLRIHSDLVQRIEGVGAEVRGMRRELQQLRRAFDPSLIQDHEKQYDLDGYTIDIPDETRRALEQAFDIDGYDYPPLRDICDAFIRSFDASTRLFQPDSERRDPPEEQYMALLTSQFLMAKMLESAEFREAPVYSHWPRYITTLSKQLSDECRRFARTMEPPIITDPKGVMALWVTEAPPAYVESVRLPVPMEFLLEMDLKTSSPNRWRRLKLFRYCDGTDRRFRLVIRTGEGSKPPSDRMPRPIDFDLSTASLIPRYASYEQPESLELVLKLSDEMYSLVFFTRPDLYKFQQALTGYEVVDRYMQYRLQVIFVLAPNQKVKEYASAQLWRPIRLDGEVVTNDFDMMDSLTDDTRRLSVATTNTRNTSRSPTNSNGGLFELPALVTSPLSPIPRSPGADPWNPQADPWSSAASSSSLSPRHQPQPRPRDSAVQFQIGQNSSTFPMAPVNGNGNTYAPRTMRSPSVASGSGSSSTSSSGTARPKPIGRKDTTRTMTTTANGSVFSSAASTASYTTRPISVSGATTLADTAVLHCKPTEPLLVLFTQNCETNLHNIIAVTLDKDTAANYRACQCMTNPQCRVGAIERGTGNGRFLNVLRLSGGNNSTAASNGKGPATAARWDLFPLAEPLRSQRGARTRRMSKAWRRVIRVSICLETPQLRQEFSGLPCNCVTNRKTVKEPELMACLTRGHRGRLGLVQEWYRREMKYWYQMQFGQREGGVILTSQAHQSIPGMGWG</sequence>
<evidence type="ECO:0000313" key="2">
    <source>
        <dbReference type="EMBL" id="KAK3314223.1"/>
    </source>
</evidence>
<dbReference type="EMBL" id="JAUEDM010000007">
    <property type="protein sequence ID" value="KAK3314223.1"/>
    <property type="molecule type" value="Genomic_DNA"/>
</dbReference>
<gene>
    <name evidence="2" type="ORF">B0H66DRAFT_484221</name>
</gene>